<evidence type="ECO:0000313" key="2">
    <source>
        <dbReference type="Proteomes" id="UP000191931"/>
    </source>
</evidence>
<dbReference type="Proteomes" id="UP000191931">
    <property type="component" value="Unassembled WGS sequence"/>
</dbReference>
<dbReference type="InterPro" id="IPR036188">
    <property type="entry name" value="FAD/NAD-bd_sf"/>
</dbReference>
<organism evidence="1 2">
    <name type="scientific">Desulfamplus magnetovallimortis</name>
    <dbReference type="NCBI Taxonomy" id="1246637"/>
    <lineage>
        <taxon>Bacteria</taxon>
        <taxon>Pseudomonadati</taxon>
        <taxon>Thermodesulfobacteriota</taxon>
        <taxon>Desulfobacteria</taxon>
        <taxon>Desulfobacterales</taxon>
        <taxon>Desulfobacteraceae</taxon>
        <taxon>Desulfamplus</taxon>
    </lineage>
</organism>
<dbReference type="STRING" id="1246637.MTBBW1_2210002"/>
<dbReference type="GO" id="GO:0005829">
    <property type="term" value="C:cytosol"/>
    <property type="evidence" value="ECO:0007669"/>
    <property type="project" value="TreeGrafter"/>
</dbReference>
<evidence type="ECO:0008006" key="3">
    <source>
        <dbReference type="Google" id="ProtNLM"/>
    </source>
</evidence>
<accession>A0A1W1HDE5</accession>
<dbReference type="PANTHER" id="PTHR21197">
    <property type="entry name" value="UDP-GALACTOPYRANOSE MUTASE"/>
    <property type="match status" value="1"/>
</dbReference>
<dbReference type="EMBL" id="FWEV01000137">
    <property type="protein sequence ID" value="SLM30398.1"/>
    <property type="molecule type" value="Genomic_DNA"/>
</dbReference>
<dbReference type="Gene3D" id="3.50.50.60">
    <property type="entry name" value="FAD/NAD(P)-binding domain"/>
    <property type="match status" value="1"/>
</dbReference>
<sequence length="445" mass="51026">MIEDMGYDVIVGGGLCGLTTGFLLAKNRRNCLLLEKGDDVGGLARSFVFDDIIFDVGPHVLYENDSDRGTLFLKKMLGDSEVIKRPFRYAIISGDKIYKVPFMLEPLFYPWRFKAEIFGMFFKLITSGAPEASVCQAIESRFGKSFYKSVFEPFIKKKTGYSGEKLHMDWLARPGRDINNIKKIPNRKGRADLLKQLKNFFTSRDYEYPIKGYGEYARHIHHAYQYAGGKTILNCGHISLNCSDSVLDSISVSGKKYPVKNLVWTASVNELNSLLNAKSIIAPYIKSFYVFLTYNGKRNGQREFLYTYHPQKETLFARIYYPDNIYGDYSPRHKEGICLEINHYPEIENMTEQEIIDACVRDVEKLGLFKSSKFRHSSIISIKESMPVYGLDYEVIMEKIFAAQKKYSNIYSIGRTGRFCFCMSPAAVEQGIEMAEHILVKKNIF</sequence>
<evidence type="ECO:0000313" key="1">
    <source>
        <dbReference type="EMBL" id="SLM30398.1"/>
    </source>
</evidence>
<dbReference type="OrthoDB" id="9772409at2"/>
<proteinExistence type="predicted"/>
<dbReference type="GO" id="GO:0008767">
    <property type="term" value="F:UDP-galactopyranose mutase activity"/>
    <property type="evidence" value="ECO:0007669"/>
    <property type="project" value="TreeGrafter"/>
</dbReference>
<dbReference type="RefSeq" id="WP_080808307.1">
    <property type="nucleotide sequence ID" value="NZ_LT828560.1"/>
</dbReference>
<dbReference type="PANTHER" id="PTHR21197:SF0">
    <property type="entry name" value="UDP-GALACTOPYRANOSE MUTASE"/>
    <property type="match status" value="1"/>
</dbReference>
<dbReference type="Pfam" id="PF13450">
    <property type="entry name" value="NAD_binding_8"/>
    <property type="match status" value="1"/>
</dbReference>
<dbReference type="SUPFAM" id="SSF51971">
    <property type="entry name" value="Nucleotide-binding domain"/>
    <property type="match status" value="1"/>
</dbReference>
<dbReference type="AlphaFoldDB" id="A0A1W1HDE5"/>
<dbReference type="GO" id="GO:0050660">
    <property type="term" value="F:flavin adenine dinucleotide binding"/>
    <property type="evidence" value="ECO:0007669"/>
    <property type="project" value="TreeGrafter"/>
</dbReference>
<reference evidence="1 2" key="1">
    <citation type="submission" date="2017-03" db="EMBL/GenBank/DDBJ databases">
        <authorList>
            <person name="Afonso C.L."/>
            <person name="Miller P.J."/>
            <person name="Scott M.A."/>
            <person name="Spackman E."/>
            <person name="Goraichik I."/>
            <person name="Dimitrov K.M."/>
            <person name="Suarez D.L."/>
            <person name="Swayne D.E."/>
        </authorList>
    </citation>
    <scope>NUCLEOTIDE SEQUENCE [LARGE SCALE GENOMIC DNA]</scope>
    <source>
        <strain evidence="1">PRJEB14757</strain>
    </source>
</reference>
<protein>
    <recommendedName>
        <fullName evidence="3">Amine oxidase domain-containing protein</fullName>
    </recommendedName>
</protein>
<name>A0A1W1HDE5_9BACT</name>
<gene>
    <name evidence="1" type="ORF">MTBBW1_2210002</name>
</gene>
<keyword evidence="2" id="KW-1185">Reference proteome</keyword>